<dbReference type="EMBL" id="AP026709">
    <property type="protein sequence ID" value="BDQ36318.1"/>
    <property type="molecule type" value="Genomic_DNA"/>
</dbReference>
<reference evidence="1 3" key="1">
    <citation type="submission" date="2022-08" db="EMBL/GenBank/DDBJ databases">
        <title>Genome Sequence of the sulphate-reducing bacterium, Pseudodesulfovibrio sp. SYK.</title>
        <authorList>
            <person name="Kondo R."/>
            <person name="Kataoka T."/>
        </authorList>
    </citation>
    <scope>NUCLEOTIDE SEQUENCE [LARGE SCALE GENOMIC DNA]</scope>
    <source>
        <strain evidence="1 3">SYK</strain>
    </source>
</reference>
<dbReference type="Proteomes" id="UP001317742">
    <property type="component" value="Chromosome"/>
</dbReference>
<dbReference type="RefSeq" id="WP_281761844.1">
    <property type="nucleotide sequence ID" value="NZ_AP026709.1"/>
</dbReference>
<evidence type="ECO:0000313" key="1">
    <source>
        <dbReference type="EMBL" id="BDQ35915.1"/>
    </source>
</evidence>
<keyword evidence="3" id="KW-1185">Reference proteome</keyword>
<gene>
    <name evidence="1" type="ORF">SYK_02750</name>
    <name evidence="2" type="ORF">SYK_06780</name>
</gene>
<accession>A0ABN6S0Q6</accession>
<proteinExistence type="predicted"/>
<evidence type="ECO:0000313" key="2">
    <source>
        <dbReference type="EMBL" id="BDQ36318.1"/>
    </source>
</evidence>
<name>A0ABN6S0Q6_9BACT</name>
<protein>
    <submittedName>
        <fullName evidence="1">Uncharacterized protein</fullName>
    </submittedName>
</protein>
<evidence type="ECO:0000313" key="3">
    <source>
        <dbReference type="Proteomes" id="UP001317742"/>
    </source>
</evidence>
<dbReference type="EMBL" id="AP026709">
    <property type="protein sequence ID" value="BDQ35915.1"/>
    <property type="molecule type" value="Genomic_DNA"/>
</dbReference>
<sequence>METTPKQDAQHALNETTIYCRLCDAGMTKGMARRVSKWFGLMVNPYLYDEKARV</sequence>
<organism evidence="1 3">
    <name type="scientific">Pseudodesulfovibrio nedwellii</name>
    <dbReference type="NCBI Taxonomy" id="2973072"/>
    <lineage>
        <taxon>Bacteria</taxon>
        <taxon>Pseudomonadati</taxon>
        <taxon>Thermodesulfobacteriota</taxon>
        <taxon>Desulfovibrionia</taxon>
        <taxon>Desulfovibrionales</taxon>
        <taxon>Desulfovibrionaceae</taxon>
    </lineage>
</organism>